<dbReference type="NCBIfam" id="TIGR00121">
    <property type="entry name" value="birA_ligase"/>
    <property type="match status" value="1"/>
</dbReference>
<dbReference type="InterPro" id="IPR036388">
    <property type="entry name" value="WH-like_DNA-bd_sf"/>
</dbReference>
<dbReference type="PROSITE" id="PS51733">
    <property type="entry name" value="BPL_LPL_CATALYTIC"/>
    <property type="match status" value="1"/>
</dbReference>
<dbReference type="GO" id="GO:0005524">
    <property type="term" value="F:ATP binding"/>
    <property type="evidence" value="ECO:0007669"/>
    <property type="project" value="UniProtKB-UniRule"/>
</dbReference>
<keyword evidence="1 6" id="KW-0436">Ligase</keyword>
<dbReference type="Pfam" id="PF03099">
    <property type="entry name" value="BPL_LplA_LipB"/>
    <property type="match status" value="1"/>
</dbReference>
<evidence type="ECO:0000256" key="4">
    <source>
        <dbReference type="ARBA" id="ARBA00023267"/>
    </source>
</evidence>
<dbReference type="GO" id="GO:0005737">
    <property type="term" value="C:cytoplasm"/>
    <property type="evidence" value="ECO:0007669"/>
    <property type="project" value="TreeGrafter"/>
</dbReference>
<dbReference type="Pfam" id="PF02237">
    <property type="entry name" value="BPL_C"/>
    <property type="match status" value="1"/>
</dbReference>
<gene>
    <name evidence="6" type="primary">birA</name>
    <name evidence="8" type="ORF">SAMN02743940_1240</name>
</gene>
<feature type="binding site" evidence="6">
    <location>
        <position position="189"/>
    </location>
    <ligand>
        <name>biotin</name>
        <dbReference type="ChEBI" id="CHEBI:57586"/>
    </ligand>
</feature>
<dbReference type="InterPro" id="IPR030855">
    <property type="entry name" value="Bifunct_BirA"/>
</dbReference>
<dbReference type="Gene3D" id="1.10.10.10">
    <property type="entry name" value="Winged helix-like DNA-binding domain superfamily/Winged helix DNA-binding domain"/>
    <property type="match status" value="1"/>
</dbReference>
<keyword evidence="9" id="KW-1185">Reference proteome</keyword>
<dbReference type="GO" id="GO:0004077">
    <property type="term" value="F:biotin--[biotin carboxyl-carrier protein] ligase activity"/>
    <property type="evidence" value="ECO:0007669"/>
    <property type="project" value="UniProtKB-UniRule"/>
</dbReference>
<keyword evidence="6" id="KW-0238">DNA-binding</keyword>
<dbReference type="Gene3D" id="3.30.930.10">
    <property type="entry name" value="Bira Bifunctional Protein, Domain 2"/>
    <property type="match status" value="1"/>
</dbReference>
<dbReference type="Pfam" id="PF08279">
    <property type="entry name" value="HTH_11"/>
    <property type="match status" value="1"/>
</dbReference>
<dbReference type="SUPFAM" id="SSF46785">
    <property type="entry name" value="Winged helix' DNA-binding domain"/>
    <property type="match status" value="1"/>
</dbReference>
<feature type="binding site" evidence="6">
    <location>
        <position position="118"/>
    </location>
    <ligand>
        <name>biotin</name>
        <dbReference type="ChEBI" id="CHEBI:57586"/>
    </ligand>
</feature>
<proteinExistence type="inferred from homology"/>
<keyword evidence="6" id="KW-0804">Transcription</keyword>
<comment type="similarity">
    <text evidence="6">Belongs to the biotin--protein ligase family.</text>
</comment>
<dbReference type="InterPro" id="IPR003142">
    <property type="entry name" value="BPL_C"/>
</dbReference>
<dbReference type="EMBL" id="FSRO01000001">
    <property type="protein sequence ID" value="SIO20454.1"/>
    <property type="molecule type" value="Genomic_DNA"/>
</dbReference>
<dbReference type="eggNOG" id="COG1654">
    <property type="taxonomic scope" value="Bacteria"/>
</dbReference>
<comment type="catalytic activity">
    <reaction evidence="5 6">
        <text>biotin + L-lysyl-[protein] + ATP = N(6)-biotinyl-L-lysyl-[protein] + AMP + diphosphate + H(+)</text>
        <dbReference type="Rhea" id="RHEA:11756"/>
        <dbReference type="Rhea" id="RHEA-COMP:9752"/>
        <dbReference type="Rhea" id="RHEA-COMP:10505"/>
        <dbReference type="ChEBI" id="CHEBI:15378"/>
        <dbReference type="ChEBI" id="CHEBI:29969"/>
        <dbReference type="ChEBI" id="CHEBI:30616"/>
        <dbReference type="ChEBI" id="CHEBI:33019"/>
        <dbReference type="ChEBI" id="CHEBI:57586"/>
        <dbReference type="ChEBI" id="CHEBI:83144"/>
        <dbReference type="ChEBI" id="CHEBI:456215"/>
        <dbReference type="EC" id="6.3.4.15"/>
    </reaction>
</comment>
<keyword evidence="4 6" id="KW-0092">Biotin</keyword>
<dbReference type="SUPFAM" id="SSF55681">
    <property type="entry name" value="Class II aaRS and biotin synthetases"/>
    <property type="match status" value="1"/>
</dbReference>
<dbReference type="RefSeq" id="WP_028461295.1">
    <property type="nucleotide sequence ID" value="NZ_FSRO01000001.1"/>
</dbReference>
<evidence type="ECO:0000313" key="8">
    <source>
        <dbReference type="EMBL" id="SIO20454.1"/>
    </source>
</evidence>
<evidence type="ECO:0000256" key="5">
    <source>
        <dbReference type="ARBA" id="ARBA00047846"/>
    </source>
</evidence>
<dbReference type="InterPro" id="IPR004143">
    <property type="entry name" value="BPL_LPL_catalytic"/>
</dbReference>
<dbReference type="Gene3D" id="2.30.30.100">
    <property type="match status" value="1"/>
</dbReference>
<dbReference type="HAMAP" id="MF_00978">
    <property type="entry name" value="Bifunct_BirA"/>
    <property type="match status" value="1"/>
</dbReference>
<dbReference type="GO" id="GO:0003677">
    <property type="term" value="F:DNA binding"/>
    <property type="evidence" value="ECO:0007669"/>
    <property type="project" value="UniProtKB-UniRule"/>
</dbReference>
<evidence type="ECO:0000259" key="7">
    <source>
        <dbReference type="PROSITE" id="PS51733"/>
    </source>
</evidence>
<evidence type="ECO:0000313" key="9">
    <source>
        <dbReference type="Proteomes" id="UP000185062"/>
    </source>
</evidence>
<evidence type="ECO:0000256" key="3">
    <source>
        <dbReference type="ARBA" id="ARBA00022840"/>
    </source>
</evidence>
<dbReference type="STRING" id="44575.SAMN05216419_101113"/>
<keyword evidence="6" id="KW-0678">Repressor</keyword>
<dbReference type="PANTHER" id="PTHR12835:SF5">
    <property type="entry name" value="BIOTIN--PROTEIN LIGASE"/>
    <property type="match status" value="1"/>
</dbReference>
<feature type="domain" description="BPL/LPL catalytic" evidence="7">
    <location>
        <begin position="79"/>
        <end position="261"/>
    </location>
</feature>
<keyword evidence="3 6" id="KW-0067">ATP-binding</keyword>
<evidence type="ECO:0000256" key="2">
    <source>
        <dbReference type="ARBA" id="ARBA00022741"/>
    </source>
</evidence>
<reference evidence="8 9" key="1">
    <citation type="submission" date="2016-12" db="EMBL/GenBank/DDBJ databases">
        <authorList>
            <person name="Song W.-J."/>
            <person name="Kurnit D.M."/>
        </authorList>
    </citation>
    <scope>NUCLEOTIDE SEQUENCE [LARGE SCALE GENOMIC DNA]</scope>
    <source>
        <strain evidence="8 9">ATCC 49181</strain>
    </source>
</reference>
<feature type="DNA-binding region" description="H-T-H motif" evidence="6">
    <location>
        <begin position="20"/>
        <end position="39"/>
    </location>
</feature>
<keyword evidence="6" id="KW-0805">Transcription regulation</keyword>
<dbReference type="InterPro" id="IPR013196">
    <property type="entry name" value="HTH_11"/>
</dbReference>
<dbReference type="PANTHER" id="PTHR12835">
    <property type="entry name" value="BIOTIN PROTEIN LIGASE"/>
    <property type="match status" value="1"/>
</dbReference>
<keyword evidence="2 6" id="KW-0547">Nucleotide-binding</keyword>
<dbReference type="EC" id="6.3.4.15" evidence="6"/>
<dbReference type="Proteomes" id="UP000185062">
    <property type="component" value="Unassembled WGS sequence"/>
</dbReference>
<protein>
    <recommendedName>
        <fullName evidence="6">Bifunctional ligase/repressor BirA</fullName>
    </recommendedName>
    <alternativeName>
        <fullName evidence="6">Biotin--[acetyl-CoA-carboxylase] ligase</fullName>
        <ecNumber evidence="6">6.3.4.15</ecNumber>
    </alternativeName>
    <alternativeName>
        <fullName evidence="6">Biotin--protein ligase</fullName>
    </alternativeName>
    <alternativeName>
        <fullName evidence="6">Biotin-[acetyl-CoA carboxylase] synthetase</fullName>
    </alternativeName>
</protein>
<feature type="binding site" evidence="6">
    <location>
        <begin position="122"/>
        <end position="124"/>
    </location>
    <ligand>
        <name>biotin</name>
        <dbReference type="ChEBI" id="CHEBI:57586"/>
    </ligand>
</feature>
<organism evidence="8 9">
    <name type="scientific">Nitrosomonas cryotolerans ATCC 49181</name>
    <dbReference type="NCBI Taxonomy" id="1131553"/>
    <lineage>
        <taxon>Bacteria</taxon>
        <taxon>Pseudomonadati</taxon>
        <taxon>Pseudomonadota</taxon>
        <taxon>Betaproteobacteria</taxon>
        <taxon>Nitrosomonadales</taxon>
        <taxon>Nitrosomonadaceae</taxon>
        <taxon>Nitrosomonas</taxon>
    </lineage>
</organism>
<dbReference type="InterPro" id="IPR008988">
    <property type="entry name" value="Transcriptional_repressor_C"/>
</dbReference>
<accession>A0A1N6HKS8</accession>
<dbReference type="GO" id="GO:0006355">
    <property type="term" value="P:regulation of DNA-templated transcription"/>
    <property type="evidence" value="ECO:0007669"/>
    <property type="project" value="UniProtKB-UniRule"/>
</dbReference>
<dbReference type="CDD" id="cd16442">
    <property type="entry name" value="BPL"/>
    <property type="match status" value="1"/>
</dbReference>
<dbReference type="InterPro" id="IPR045864">
    <property type="entry name" value="aa-tRNA-synth_II/BPL/LPL"/>
</dbReference>
<evidence type="ECO:0000256" key="6">
    <source>
        <dbReference type="HAMAP-Rule" id="MF_00978"/>
    </source>
</evidence>
<dbReference type="InterPro" id="IPR004408">
    <property type="entry name" value="Biotin_CoA_COase_ligase"/>
</dbReference>
<comment type="function">
    <text evidence="6">Acts both as a biotin--[acetyl-CoA-carboxylase] ligase and a repressor.</text>
</comment>
<feature type="binding site" evidence="6">
    <location>
        <begin position="91"/>
        <end position="93"/>
    </location>
    <ligand>
        <name>biotin</name>
        <dbReference type="ChEBI" id="CHEBI:57586"/>
    </ligand>
</feature>
<name>A0A1N6HKS8_9PROT</name>
<dbReference type="eggNOG" id="COG0340">
    <property type="taxonomic scope" value="Bacteria"/>
</dbReference>
<dbReference type="SUPFAM" id="SSF50037">
    <property type="entry name" value="C-terminal domain of transcriptional repressors"/>
    <property type="match status" value="1"/>
</dbReference>
<dbReference type="AlphaFoldDB" id="A0A1N6HKS8"/>
<evidence type="ECO:0000256" key="1">
    <source>
        <dbReference type="ARBA" id="ARBA00022598"/>
    </source>
</evidence>
<sequence>MRSLSFTILRLIGDGEFHSGASLGNKIGLSRASISNGLRGLEQYGVRILKIRGRGYRWVNPVEWLDKSRIVNYFDKSLEPVHLVLLNSVDSTNSYLINNYGSHLSICNKIPVIATELQTQGRGRLGRQWHSGLGDSLTFSLRWFYKQGPGFLSGLSLVVGIAIIRVLHSFGIKELALKWPNDILYRYRKLAGILIELQGEMQGPTVAVIGIGININLAPNTKHAINRKVSDLFEITGSVIDRNRLLAALLAELQNVLSNFNQLGFPVFQSEWIRYHAFEGKPVSLVLPNGLSTQGIVDGVGEDGSLILKTATGRNRFNVGEISLR</sequence>
<dbReference type="InterPro" id="IPR036390">
    <property type="entry name" value="WH_DNA-bd_sf"/>
</dbReference>